<evidence type="ECO:0000313" key="3">
    <source>
        <dbReference type="Proteomes" id="UP000076842"/>
    </source>
</evidence>
<reference evidence="2 3" key="1">
    <citation type="journal article" date="2016" name="Mol. Biol. Evol.">
        <title>Comparative Genomics of Early-Diverging Mushroom-Forming Fungi Provides Insights into the Origins of Lignocellulose Decay Capabilities.</title>
        <authorList>
            <person name="Nagy L.G."/>
            <person name="Riley R."/>
            <person name="Tritt A."/>
            <person name="Adam C."/>
            <person name="Daum C."/>
            <person name="Floudas D."/>
            <person name="Sun H."/>
            <person name="Yadav J.S."/>
            <person name="Pangilinan J."/>
            <person name="Larsson K.H."/>
            <person name="Matsuura K."/>
            <person name="Barry K."/>
            <person name="Labutti K."/>
            <person name="Kuo R."/>
            <person name="Ohm R.A."/>
            <person name="Bhattacharya S.S."/>
            <person name="Shirouzu T."/>
            <person name="Yoshinaga Y."/>
            <person name="Martin F.M."/>
            <person name="Grigoriev I.V."/>
            <person name="Hibbett D.S."/>
        </authorList>
    </citation>
    <scope>NUCLEOTIDE SEQUENCE [LARGE SCALE GENOMIC DNA]</scope>
    <source>
        <strain evidence="2 3">HHB12733</strain>
    </source>
</reference>
<organism evidence="2 3">
    <name type="scientific">Calocera cornea HHB12733</name>
    <dbReference type="NCBI Taxonomy" id="1353952"/>
    <lineage>
        <taxon>Eukaryota</taxon>
        <taxon>Fungi</taxon>
        <taxon>Dikarya</taxon>
        <taxon>Basidiomycota</taxon>
        <taxon>Agaricomycotina</taxon>
        <taxon>Dacrymycetes</taxon>
        <taxon>Dacrymycetales</taxon>
        <taxon>Dacrymycetaceae</taxon>
        <taxon>Calocera</taxon>
    </lineage>
</organism>
<protein>
    <recommendedName>
        <fullName evidence="4">Chaplin domain-containing protein</fullName>
    </recommendedName>
</protein>
<name>A0A165GG40_9BASI</name>
<dbReference type="InParanoid" id="A0A165GG40"/>
<dbReference type="Proteomes" id="UP000076842">
    <property type="component" value="Unassembled WGS sequence"/>
</dbReference>
<accession>A0A165GG40</accession>
<feature type="signal peptide" evidence="1">
    <location>
        <begin position="1"/>
        <end position="19"/>
    </location>
</feature>
<dbReference type="EMBL" id="KV423956">
    <property type="protein sequence ID" value="KZT58027.1"/>
    <property type="molecule type" value="Genomic_DNA"/>
</dbReference>
<gene>
    <name evidence="2" type="ORF">CALCODRAFT_495495</name>
</gene>
<feature type="chain" id="PRO_5007858201" description="Chaplin domain-containing protein" evidence="1">
    <location>
        <begin position="20"/>
        <end position="68"/>
    </location>
</feature>
<proteinExistence type="predicted"/>
<evidence type="ECO:0000313" key="2">
    <source>
        <dbReference type="EMBL" id="KZT58027.1"/>
    </source>
</evidence>
<keyword evidence="1" id="KW-0732">Signal</keyword>
<evidence type="ECO:0000256" key="1">
    <source>
        <dbReference type="SAM" id="SignalP"/>
    </source>
</evidence>
<sequence>MRTYLPAVLLACLAPFALASPQPAPTPVLQLRQSNDFPISIPSNCTSQCAVVNAIAVSVLASCWPSRR</sequence>
<dbReference type="AlphaFoldDB" id="A0A165GG40"/>
<evidence type="ECO:0008006" key="4">
    <source>
        <dbReference type="Google" id="ProtNLM"/>
    </source>
</evidence>
<keyword evidence="3" id="KW-1185">Reference proteome</keyword>